<comment type="subunit">
    <text evidence="7">Monomer.</text>
</comment>
<evidence type="ECO:0000313" key="10">
    <source>
        <dbReference type="Proteomes" id="UP000006251"/>
    </source>
</evidence>
<feature type="binding site" evidence="7">
    <location>
        <position position="167"/>
    </location>
    <ligand>
        <name>Zn(2+)</name>
        <dbReference type="ChEBI" id="CHEBI:29105"/>
        <label>2</label>
    </ligand>
</feature>
<evidence type="ECO:0000313" key="9">
    <source>
        <dbReference type="EMBL" id="GAC28651.1"/>
    </source>
</evidence>
<evidence type="ECO:0000256" key="5">
    <source>
        <dbReference type="ARBA" id="ARBA00022801"/>
    </source>
</evidence>
<dbReference type="PANTHER" id="PTHR43705">
    <property type="entry name" value="HYDROXYACYLGLUTATHIONE HYDROLASE"/>
    <property type="match status" value="1"/>
</dbReference>
<dbReference type="AlphaFoldDB" id="K6YXD3"/>
<evidence type="ECO:0000256" key="4">
    <source>
        <dbReference type="ARBA" id="ARBA00022723"/>
    </source>
</evidence>
<dbReference type="HAMAP" id="MF_01374">
    <property type="entry name" value="Glyoxalase_2"/>
    <property type="match status" value="1"/>
</dbReference>
<reference evidence="10" key="1">
    <citation type="journal article" date="2014" name="Environ. Microbiol.">
        <title>Comparative genomics of the marine bacterial genus Glaciecola reveals the high degree of genomic diversity and genomic characteristic for cold adaptation.</title>
        <authorList>
            <person name="Qin Q.L."/>
            <person name="Xie B.B."/>
            <person name="Yu Y."/>
            <person name="Shu Y.L."/>
            <person name="Rong J.C."/>
            <person name="Zhang Y.J."/>
            <person name="Zhao D.L."/>
            <person name="Chen X.L."/>
            <person name="Zhang X.Y."/>
            <person name="Chen B."/>
            <person name="Zhou B.C."/>
            <person name="Zhang Y.Z."/>
        </authorList>
    </citation>
    <scope>NUCLEOTIDE SEQUENCE [LARGE SCALE GENOMIC DNA]</scope>
    <source>
        <strain evidence="10">ACAM 615</strain>
    </source>
</reference>
<keyword evidence="6 7" id="KW-0862">Zinc</keyword>
<gene>
    <name evidence="7 9" type="primary">gloB</name>
    <name evidence="9" type="ORF">GPAL_1789</name>
</gene>
<dbReference type="Pfam" id="PF16123">
    <property type="entry name" value="HAGH_C"/>
    <property type="match status" value="1"/>
</dbReference>
<comment type="caution">
    <text evidence="9">The sequence shown here is derived from an EMBL/GenBank/DDBJ whole genome shotgun (WGS) entry which is preliminary data.</text>
</comment>
<evidence type="ECO:0000256" key="3">
    <source>
        <dbReference type="ARBA" id="ARBA00006759"/>
    </source>
</evidence>
<feature type="binding site" evidence="7">
    <location>
        <position position="129"/>
    </location>
    <ligand>
        <name>Zn(2+)</name>
        <dbReference type="ChEBI" id="CHEBI:29105"/>
        <label>1</label>
    </ligand>
</feature>
<comment type="cofactor">
    <cofactor evidence="7">
        <name>Zn(2+)</name>
        <dbReference type="ChEBI" id="CHEBI:29105"/>
    </cofactor>
    <text evidence="7">Binds 2 Zn(2+) ions per subunit.</text>
</comment>
<dbReference type="Proteomes" id="UP000006251">
    <property type="component" value="Unassembled WGS sequence"/>
</dbReference>
<dbReference type="GO" id="GO:0004416">
    <property type="term" value="F:hydroxyacylglutathione hydrolase activity"/>
    <property type="evidence" value="ECO:0007669"/>
    <property type="project" value="UniProtKB-UniRule"/>
</dbReference>
<feature type="domain" description="Metallo-beta-lactamase" evidence="8">
    <location>
        <begin position="12"/>
        <end position="167"/>
    </location>
</feature>
<keyword evidence="4 7" id="KW-0479">Metal-binding</keyword>
<dbReference type="InterPro" id="IPR036866">
    <property type="entry name" value="RibonucZ/Hydroxyglut_hydro"/>
</dbReference>
<keyword evidence="5 7" id="KW-0378">Hydrolase</keyword>
<dbReference type="GO" id="GO:0019243">
    <property type="term" value="P:methylglyoxal catabolic process to D-lactate via S-lactoyl-glutathione"/>
    <property type="evidence" value="ECO:0007669"/>
    <property type="project" value="UniProtKB-UniRule"/>
</dbReference>
<dbReference type="CDD" id="cd07723">
    <property type="entry name" value="hydroxyacylglutathione_hydrolase_MBL-fold"/>
    <property type="match status" value="1"/>
</dbReference>
<evidence type="ECO:0000256" key="7">
    <source>
        <dbReference type="HAMAP-Rule" id="MF_01374"/>
    </source>
</evidence>
<dbReference type="OrthoDB" id="9802248at2"/>
<dbReference type="InterPro" id="IPR017782">
    <property type="entry name" value="Hydroxyacylglutathione_Hdrlase"/>
</dbReference>
<feature type="binding site" evidence="7">
    <location>
        <position position="57"/>
    </location>
    <ligand>
        <name>Zn(2+)</name>
        <dbReference type="ChEBI" id="CHEBI:29105"/>
        <label>2</label>
    </ligand>
</feature>
<dbReference type="Pfam" id="PF00753">
    <property type="entry name" value="Lactamase_B"/>
    <property type="match status" value="1"/>
</dbReference>
<evidence type="ECO:0000259" key="8">
    <source>
        <dbReference type="SMART" id="SM00849"/>
    </source>
</evidence>
<comment type="similarity">
    <text evidence="3 7">Belongs to the metallo-beta-lactamase superfamily. Glyoxalase II family.</text>
</comment>
<dbReference type="InterPro" id="IPR001279">
    <property type="entry name" value="Metallo-B-lactamas"/>
</dbReference>
<feature type="binding site" evidence="7">
    <location>
        <position position="129"/>
    </location>
    <ligand>
        <name>Zn(2+)</name>
        <dbReference type="ChEBI" id="CHEBI:29105"/>
        <label>2</label>
    </ligand>
</feature>
<dbReference type="NCBIfam" id="TIGR03413">
    <property type="entry name" value="GSH_gloB"/>
    <property type="match status" value="1"/>
</dbReference>
<dbReference type="Gene3D" id="3.60.15.10">
    <property type="entry name" value="Ribonuclease Z/Hydroxyacylglutathione hydrolase-like"/>
    <property type="match status" value="1"/>
</dbReference>
<comment type="function">
    <text evidence="7">Thiolesterase that catalyzes the hydrolysis of S-D-lactoyl-glutathione to form glutathione and D-lactic acid.</text>
</comment>
<feature type="binding site" evidence="7">
    <location>
        <position position="55"/>
    </location>
    <ligand>
        <name>Zn(2+)</name>
        <dbReference type="ChEBI" id="CHEBI:29105"/>
        <label>1</label>
    </ligand>
</feature>
<dbReference type="PANTHER" id="PTHR43705:SF1">
    <property type="entry name" value="HYDROXYACYLGLUTATHIONE HYDROLASE GLOB"/>
    <property type="match status" value="1"/>
</dbReference>
<dbReference type="SMART" id="SM00849">
    <property type="entry name" value="Lactamase_B"/>
    <property type="match status" value="1"/>
</dbReference>
<dbReference type="UniPathway" id="UPA00619">
    <property type="reaction ID" value="UER00676"/>
</dbReference>
<proteinExistence type="inferred from homology"/>
<name>K6YXD3_9ALTE</name>
<feature type="binding site" evidence="7">
    <location>
        <position position="53"/>
    </location>
    <ligand>
        <name>Zn(2+)</name>
        <dbReference type="ChEBI" id="CHEBI:29105"/>
        <label>1</label>
    </ligand>
</feature>
<dbReference type="InterPro" id="IPR032282">
    <property type="entry name" value="HAGH_C"/>
</dbReference>
<dbReference type="SUPFAM" id="SSF56281">
    <property type="entry name" value="Metallo-hydrolase/oxidoreductase"/>
    <property type="match status" value="1"/>
</dbReference>
<dbReference type="STRING" id="1121922.GCA_000428905_01961"/>
<dbReference type="InterPro" id="IPR035680">
    <property type="entry name" value="Clx_II_MBL"/>
</dbReference>
<dbReference type="GO" id="GO:0046872">
    <property type="term" value="F:metal ion binding"/>
    <property type="evidence" value="ECO:0007669"/>
    <property type="project" value="UniProtKB-KW"/>
</dbReference>
<comment type="catalytic activity">
    <reaction evidence="1 7">
        <text>an S-(2-hydroxyacyl)glutathione + H2O = a 2-hydroxy carboxylate + glutathione + H(+)</text>
        <dbReference type="Rhea" id="RHEA:21864"/>
        <dbReference type="ChEBI" id="CHEBI:15377"/>
        <dbReference type="ChEBI" id="CHEBI:15378"/>
        <dbReference type="ChEBI" id="CHEBI:57925"/>
        <dbReference type="ChEBI" id="CHEBI:58896"/>
        <dbReference type="ChEBI" id="CHEBI:71261"/>
        <dbReference type="EC" id="3.1.2.6"/>
    </reaction>
</comment>
<dbReference type="InterPro" id="IPR050110">
    <property type="entry name" value="Glyoxalase_II_hydrolase"/>
</dbReference>
<organism evidence="9 10">
    <name type="scientific">Brumicola pallidula DSM 14239 = ACAM 615</name>
    <dbReference type="NCBI Taxonomy" id="1121922"/>
    <lineage>
        <taxon>Bacteria</taxon>
        <taxon>Pseudomonadati</taxon>
        <taxon>Pseudomonadota</taxon>
        <taxon>Gammaproteobacteria</taxon>
        <taxon>Alteromonadales</taxon>
        <taxon>Alteromonadaceae</taxon>
        <taxon>Brumicola</taxon>
    </lineage>
</organism>
<dbReference type="PIRSF" id="PIRSF005457">
    <property type="entry name" value="Glx"/>
    <property type="match status" value="1"/>
</dbReference>
<sequence length="255" mass="28925">MNTIFAIPAFSDNYIWCIHDSKHAIVVDPGDASPVIKTLNEKQLTLTHILITHHHHDHIGGINELKETYPDVIVYGPQNPRIDGIDQRLVEGSNITLHNPNIDLKVMKTPGHTMDHIVFYNEQLLFCGDTLFSAGCGRMFEGTPAVFYRSLQKLAQLPEQIKVYCTHEYTLANLAFAVHVDPENALLRDYQTWATAQREKDQITLPSNIAEQKQINPFLRCGSQKIKQNIESIMNLSTESEVEVFAALRLCKDNF</sequence>
<comment type="pathway">
    <text evidence="2 7">Secondary metabolite metabolism; methylglyoxal degradation; (R)-lactate from methylglyoxal: step 2/2.</text>
</comment>
<protein>
    <recommendedName>
        <fullName evidence="7">Hydroxyacylglutathione hydrolase</fullName>
        <ecNumber evidence="7">3.1.2.6</ecNumber>
    </recommendedName>
    <alternativeName>
        <fullName evidence="7">Glyoxalase II</fullName>
        <shortName evidence="7">Glx II</shortName>
    </alternativeName>
</protein>
<evidence type="ECO:0000256" key="1">
    <source>
        <dbReference type="ARBA" id="ARBA00001623"/>
    </source>
</evidence>
<keyword evidence="10" id="KW-1185">Reference proteome</keyword>
<dbReference type="RefSeq" id="WP_006010961.1">
    <property type="nucleotide sequence ID" value="NZ_BAEQ01000028.1"/>
</dbReference>
<feature type="binding site" evidence="7">
    <location>
        <position position="112"/>
    </location>
    <ligand>
        <name>Zn(2+)</name>
        <dbReference type="ChEBI" id="CHEBI:29105"/>
        <label>1</label>
    </ligand>
</feature>
<feature type="binding site" evidence="7">
    <location>
        <position position="58"/>
    </location>
    <ligand>
        <name>Zn(2+)</name>
        <dbReference type="ChEBI" id="CHEBI:29105"/>
        <label>2</label>
    </ligand>
</feature>
<dbReference type="EC" id="3.1.2.6" evidence="7"/>
<evidence type="ECO:0000256" key="2">
    <source>
        <dbReference type="ARBA" id="ARBA00004963"/>
    </source>
</evidence>
<dbReference type="EMBL" id="BAEQ01000028">
    <property type="protein sequence ID" value="GAC28651.1"/>
    <property type="molecule type" value="Genomic_DNA"/>
</dbReference>
<evidence type="ECO:0000256" key="6">
    <source>
        <dbReference type="ARBA" id="ARBA00022833"/>
    </source>
</evidence>
<accession>K6YXD3</accession>